<dbReference type="Pfam" id="PF26639">
    <property type="entry name" value="Het-6_barrel"/>
    <property type="match status" value="1"/>
</dbReference>
<reference evidence="2" key="1">
    <citation type="journal article" date="2023" name="Mol. Phylogenet. Evol.">
        <title>Genome-scale phylogeny and comparative genomics of the fungal order Sordariales.</title>
        <authorList>
            <person name="Hensen N."/>
            <person name="Bonometti L."/>
            <person name="Westerberg I."/>
            <person name="Brannstrom I.O."/>
            <person name="Guillou S."/>
            <person name="Cros-Aarteil S."/>
            <person name="Calhoun S."/>
            <person name="Haridas S."/>
            <person name="Kuo A."/>
            <person name="Mondo S."/>
            <person name="Pangilinan J."/>
            <person name="Riley R."/>
            <person name="LaButti K."/>
            <person name="Andreopoulos B."/>
            <person name="Lipzen A."/>
            <person name="Chen C."/>
            <person name="Yan M."/>
            <person name="Daum C."/>
            <person name="Ng V."/>
            <person name="Clum A."/>
            <person name="Steindorff A."/>
            <person name="Ohm R.A."/>
            <person name="Martin F."/>
            <person name="Silar P."/>
            <person name="Natvig D.O."/>
            <person name="Lalanne C."/>
            <person name="Gautier V."/>
            <person name="Ament-Velasquez S.L."/>
            <person name="Kruys A."/>
            <person name="Hutchinson M.I."/>
            <person name="Powell A.J."/>
            <person name="Barry K."/>
            <person name="Miller A.N."/>
            <person name="Grigoriev I.V."/>
            <person name="Debuchy R."/>
            <person name="Gladieux P."/>
            <person name="Hiltunen Thoren M."/>
            <person name="Johannesson H."/>
        </authorList>
    </citation>
    <scope>NUCLEOTIDE SEQUENCE</scope>
    <source>
        <strain evidence="2">CBS 955.72</strain>
    </source>
</reference>
<protein>
    <submittedName>
        <fullName evidence="2">Heterokaryon incompatibility protein-domain-containing protein</fullName>
    </submittedName>
</protein>
<dbReference type="Pfam" id="PF06985">
    <property type="entry name" value="HET"/>
    <property type="match status" value="1"/>
</dbReference>
<evidence type="ECO:0000259" key="1">
    <source>
        <dbReference type="Pfam" id="PF06985"/>
    </source>
</evidence>
<evidence type="ECO:0000313" key="3">
    <source>
        <dbReference type="Proteomes" id="UP001275084"/>
    </source>
</evidence>
<gene>
    <name evidence="2" type="ORF">B0T25DRAFT_496412</name>
</gene>
<dbReference type="EMBL" id="JAUIQD010000002">
    <property type="protein sequence ID" value="KAK3360499.1"/>
    <property type="molecule type" value="Genomic_DNA"/>
</dbReference>
<dbReference type="AlphaFoldDB" id="A0AAJ0MIM8"/>
<evidence type="ECO:0000313" key="2">
    <source>
        <dbReference type="EMBL" id="KAK3360499.1"/>
    </source>
</evidence>
<dbReference type="PANTHER" id="PTHR24148:SF64">
    <property type="entry name" value="HETEROKARYON INCOMPATIBILITY DOMAIN-CONTAINING PROTEIN"/>
    <property type="match status" value="1"/>
</dbReference>
<dbReference type="PANTHER" id="PTHR24148">
    <property type="entry name" value="ANKYRIN REPEAT DOMAIN-CONTAINING PROTEIN 39 HOMOLOG-RELATED"/>
    <property type="match status" value="1"/>
</dbReference>
<accession>A0AAJ0MIM8</accession>
<reference evidence="2" key="2">
    <citation type="submission" date="2023-06" db="EMBL/GenBank/DDBJ databases">
        <authorList>
            <consortium name="Lawrence Berkeley National Laboratory"/>
            <person name="Haridas S."/>
            <person name="Hensen N."/>
            <person name="Bonometti L."/>
            <person name="Westerberg I."/>
            <person name="Brannstrom I.O."/>
            <person name="Guillou S."/>
            <person name="Cros-Aarteil S."/>
            <person name="Calhoun S."/>
            <person name="Kuo A."/>
            <person name="Mondo S."/>
            <person name="Pangilinan J."/>
            <person name="Riley R."/>
            <person name="Labutti K."/>
            <person name="Andreopoulos B."/>
            <person name="Lipzen A."/>
            <person name="Chen C."/>
            <person name="Yanf M."/>
            <person name="Daum C."/>
            <person name="Ng V."/>
            <person name="Clum A."/>
            <person name="Steindorff A."/>
            <person name="Ohm R."/>
            <person name="Martin F."/>
            <person name="Silar P."/>
            <person name="Natvig D."/>
            <person name="Lalanne C."/>
            <person name="Gautier V."/>
            <person name="Ament-Velasquez S.L."/>
            <person name="Kruys A."/>
            <person name="Hutchinson M.I."/>
            <person name="Powell A.J."/>
            <person name="Barry K."/>
            <person name="Miller A.N."/>
            <person name="Grigoriev I.V."/>
            <person name="Debuchy R."/>
            <person name="Gladieux P."/>
            <person name="Thoren M.H."/>
            <person name="Johannesson H."/>
        </authorList>
    </citation>
    <scope>NUCLEOTIDE SEQUENCE</scope>
    <source>
        <strain evidence="2">CBS 955.72</strain>
    </source>
</reference>
<dbReference type="InterPro" id="IPR010730">
    <property type="entry name" value="HET"/>
</dbReference>
<sequence>MSLYGPINSVEIEIRLLSLLPGKGDAPIICHLETLSLSSSPEYLALSCLPGPGSPSDSRDITVNDSQFRACQDVFAALHRLRHHSQPRKVWIHAICTNQQDHDEKAQQVLLMGQIYQQALRVFVWLGESTALSIEWTQVCELFARPWWRNVWAIQAAVLAKSPVFMCGPDTATWDSIKKVKAKPRESSTEIFGTNFGSSDPVFETFYAIKRLRDKTSANQSGVSIYELMYGFRHLTCENQRDKIYAFLGMGSDTAGQGIVPNYDDSIPTTQMTNLPSWVPNWTTSTPHDPLPLLDWSSANPRYSAAGTLMKAQLRQHPSPSTLVLGGIRFDQITTLSPPWHPSTSTCIISRAPTLAEWEPLALTPHESCPYNGARGEALWRTYIADFTGPGSAPPHHSAYLECWYDRVGWTPTTLDRKDVIPKWTKHIAQLTKQSQPTRNPLRLAKTSLHLTAHGEAEYGAYLQRVQAACAHRRLLVTRRGWMGLAPWNAEVRDVVAVLYGGKTPFVLRPEKVPGEYGFVGECFVQGIMGGEALGWEFATAAARDFRIV</sequence>
<organism evidence="2 3">
    <name type="scientific">Lasiosphaeria hispida</name>
    <dbReference type="NCBI Taxonomy" id="260671"/>
    <lineage>
        <taxon>Eukaryota</taxon>
        <taxon>Fungi</taxon>
        <taxon>Dikarya</taxon>
        <taxon>Ascomycota</taxon>
        <taxon>Pezizomycotina</taxon>
        <taxon>Sordariomycetes</taxon>
        <taxon>Sordariomycetidae</taxon>
        <taxon>Sordariales</taxon>
        <taxon>Lasiosphaeriaceae</taxon>
        <taxon>Lasiosphaeria</taxon>
    </lineage>
</organism>
<name>A0AAJ0MIM8_9PEZI</name>
<feature type="domain" description="Heterokaryon incompatibility" evidence="1">
    <location>
        <begin position="43"/>
        <end position="131"/>
    </location>
</feature>
<comment type="caution">
    <text evidence="2">The sequence shown here is derived from an EMBL/GenBank/DDBJ whole genome shotgun (WGS) entry which is preliminary data.</text>
</comment>
<proteinExistence type="predicted"/>
<dbReference type="Proteomes" id="UP001275084">
    <property type="component" value="Unassembled WGS sequence"/>
</dbReference>
<keyword evidence="3" id="KW-1185">Reference proteome</keyword>
<dbReference type="InterPro" id="IPR052895">
    <property type="entry name" value="HetReg/Transcr_Mod"/>
</dbReference>